<dbReference type="PANTHER" id="PTHR43284">
    <property type="entry name" value="ASPARAGINE SYNTHETASE (GLUTAMINE-HYDROLYZING)"/>
    <property type="match status" value="1"/>
</dbReference>
<protein>
    <recommendedName>
        <fullName evidence="3">asparagine synthase (glutamine-hydrolyzing)</fullName>
        <ecNumber evidence="3">6.3.5.4</ecNumber>
    </recommendedName>
</protein>
<dbReference type="CDD" id="cd00712">
    <property type="entry name" value="AsnB"/>
    <property type="match status" value="1"/>
</dbReference>
<dbReference type="SUPFAM" id="SSF52402">
    <property type="entry name" value="Adenine nucleotide alpha hydrolases-like"/>
    <property type="match status" value="1"/>
</dbReference>
<dbReference type="GO" id="GO:0004066">
    <property type="term" value="F:asparagine synthase (glutamine-hydrolyzing) activity"/>
    <property type="evidence" value="ECO:0007669"/>
    <property type="project" value="UniProtKB-EC"/>
</dbReference>
<keyword evidence="6" id="KW-0436">Ligase</keyword>
<dbReference type="Proteomes" id="UP000049983">
    <property type="component" value="Unassembled WGS sequence"/>
</dbReference>
<comment type="similarity">
    <text evidence="2">Belongs to the asparagine synthetase family.</text>
</comment>
<dbReference type="SUPFAM" id="SSF56235">
    <property type="entry name" value="N-terminal nucleophile aminohydrolases (Ntn hydrolases)"/>
    <property type="match status" value="1"/>
</dbReference>
<evidence type="ECO:0000256" key="4">
    <source>
        <dbReference type="ARBA" id="ARBA00048741"/>
    </source>
</evidence>
<evidence type="ECO:0000313" key="6">
    <source>
        <dbReference type="EMBL" id="CTQ79229.1"/>
    </source>
</evidence>
<keyword evidence="7" id="KW-1185">Reference proteome</keyword>
<dbReference type="EMBL" id="CXWC01000017">
    <property type="protein sequence ID" value="CTQ79229.1"/>
    <property type="molecule type" value="Genomic_DNA"/>
</dbReference>
<dbReference type="Gene3D" id="3.40.50.620">
    <property type="entry name" value="HUPs"/>
    <property type="match status" value="1"/>
</dbReference>
<dbReference type="InterPro" id="IPR051786">
    <property type="entry name" value="ASN_synthetase/amidase"/>
</dbReference>
<evidence type="ECO:0000313" key="7">
    <source>
        <dbReference type="Proteomes" id="UP000049983"/>
    </source>
</evidence>
<dbReference type="InterPro" id="IPR033738">
    <property type="entry name" value="AsnB_N"/>
</dbReference>
<dbReference type="EC" id="6.3.5.4" evidence="3"/>
<accession>A0A0M6ZJR6</accession>
<dbReference type="Gene3D" id="3.60.20.10">
    <property type="entry name" value="Glutamine Phosphoribosylpyrophosphate, subunit 1, domain 1"/>
    <property type="match status" value="1"/>
</dbReference>
<comment type="catalytic activity">
    <reaction evidence="4">
        <text>L-aspartate + L-glutamine + ATP + H2O = L-asparagine + L-glutamate + AMP + diphosphate + H(+)</text>
        <dbReference type="Rhea" id="RHEA:12228"/>
        <dbReference type="ChEBI" id="CHEBI:15377"/>
        <dbReference type="ChEBI" id="CHEBI:15378"/>
        <dbReference type="ChEBI" id="CHEBI:29985"/>
        <dbReference type="ChEBI" id="CHEBI:29991"/>
        <dbReference type="ChEBI" id="CHEBI:30616"/>
        <dbReference type="ChEBI" id="CHEBI:33019"/>
        <dbReference type="ChEBI" id="CHEBI:58048"/>
        <dbReference type="ChEBI" id="CHEBI:58359"/>
        <dbReference type="ChEBI" id="CHEBI:456215"/>
        <dbReference type="EC" id="6.3.5.4"/>
    </reaction>
</comment>
<dbReference type="GO" id="GO:0005829">
    <property type="term" value="C:cytosol"/>
    <property type="evidence" value="ECO:0007669"/>
    <property type="project" value="TreeGrafter"/>
</dbReference>
<comment type="pathway">
    <text evidence="1">Amino-acid biosynthesis; L-asparagine biosynthesis; L-asparagine from L-aspartate (L-Gln route): step 1/1.</text>
</comment>
<dbReference type="STRING" id="311410.LA5095_05837"/>
<evidence type="ECO:0000256" key="2">
    <source>
        <dbReference type="ARBA" id="ARBA00005752"/>
    </source>
</evidence>
<sequence>MCGISGIVSRHTQPALEDLLELQRSLAHRGPDASSHYCKGPVALSHNRLSIIDIDTANQPFFDKDKSLCLIANGEIYNFSDIRAHYQKHGYSFTSKNSDCEVIVPLYIEHGIDCLEKLRGMFAFSLWDAERQKLILARDRMGEKPLYFHVSQDHFVFSSELRSIASSRLVDTSVSHRQIARYFRYKYVPEPHTPFEHVQKLPAGSYLELDIATWSYEIKQYWSPWDAKPVTGNPTEEIRQSLEDAIKTCIVSDVPMGLSLSGGIDSSI</sequence>
<dbReference type="AlphaFoldDB" id="A0A0M6ZJR6"/>
<dbReference type="InterPro" id="IPR014729">
    <property type="entry name" value="Rossmann-like_a/b/a_fold"/>
</dbReference>
<dbReference type="GO" id="GO:0006529">
    <property type="term" value="P:asparagine biosynthetic process"/>
    <property type="evidence" value="ECO:0007669"/>
    <property type="project" value="InterPro"/>
</dbReference>
<evidence type="ECO:0000259" key="5">
    <source>
        <dbReference type="PROSITE" id="PS51278"/>
    </source>
</evidence>
<proteinExistence type="inferred from homology"/>
<dbReference type="InterPro" id="IPR017932">
    <property type="entry name" value="GATase_2_dom"/>
</dbReference>
<evidence type="ECO:0000256" key="1">
    <source>
        <dbReference type="ARBA" id="ARBA00005187"/>
    </source>
</evidence>
<dbReference type="PANTHER" id="PTHR43284:SF1">
    <property type="entry name" value="ASPARAGINE SYNTHETASE"/>
    <property type="match status" value="1"/>
</dbReference>
<dbReference type="OrthoDB" id="9763290at2"/>
<reference evidence="7" key="1">
    <citation type="submission" date="2015-07" db="EMBL/GenBank/DDBJ databases">
        <authorList>
            <person name="Rodrigo-Torres Lidia"/>
            <person name="Arahal R.David."/>
        </authorList>
    </citation>
    <scope>NUCLEOTIDE SEQUENCE [LARGE SCALE GENOMIC DNA]</scope>
    <source>
        <strain evidence="7">CECT 5096</strain>
    </source>
</reference>
<name>A0A0M6ZJR6_9HYPH</name>
<organism evidence="6 7">
    <name type="scientific">Roseibium album</name>
    <dbReference type="NCBI Taxonomy" id="311410"/>
    <lineage>
        <taxon>Bacteria</taxon>
        <taxon>Pseudomonadati</taxon>
        <taxon>Pseudomonadota</taxon>
        <taxon>Alphaproteobacteria</taxon>
        <taxon>Hyphomicrobiales</taxon>
        <taxon>Stappiaceae</taxon>
        <taxon>Roseibium</taxon>
    </lineage>
</organism>
<dbReference type="Pfam" id="PF00733">
    <property type="entry name" value="Asn_synthase"/>
    <property type="match status" value="1"/>
</dbReference>
<dbReference type="InterPro" id="IPR001962">
    <property type="entry name" value="Asn_synthase"/>
</dbReference>
<gene>
    <name evidence="6" type="primary">asnH</name>
    <name evidence="6" type="ORF">LA5096_06087</name>
</gene>
<dbReference type="Pfam" id="PF13537">
    <property type="entry name" value="GATase_7"/>
    <property type="match status" value="1"/>
</dbReference>
<evidence type="ECO:0000256" key="3">
    <source>
        <dbReference type="ARBA" id="ARBA00012737"/>
    </source>
</evidence>
<dbReference type="InterPro" id="IPR029055">
    <property type="entry name" value="Ntn_hydrolases_N"/>
</dbReference>
<feature type="domain" description="Glutamine amidotransferase type-2" evidence="5">
    <location>
        <begin position="2"/>
        <end position="212"/>
    </location>
</feature>
<dbReference type="PROSITE" id="PS51278">
    <property type="entry name" value="GATASE_TYPE_2"/>
    <property type="match status" value="1"/>
</dbReference>